<evidence type="ECO:0000313" key="10">
    <source>
        <dbReference type="Proteomes" id="UP001326715"/>
    </source>
</evidence>
<evidence type="ECO:0000313" key="9">
    <source>
        <dbReference type="Proteomes" id="UP000183788"/>
    </source>
</evidence>
<reference evidence="7 9" key="1">
    <citation type="submission" date="2016-11" db="EMBL/GenBank/DDBJ databases">
        <authorList>
            <person name="Jaros S."/>
            <person name="Januszkiewicz K."/>
            <person name="Wedrychowicz H."/>
        </authorList>
    </citation>
    <scope>NUCLEOTIDE SEQUENCE [LARGE SCALE GENOMIC DNA]</scope>
    <source>
        <strain evidence="7 9">DSM 784</strain>
    </source>
</reference>
<dbReference type="Pfam" id="PF22381">
    <property type="entry name" value="Staph_reg_Sar_Rot"/>
    <property type="match status" value="1"/>
</dbReference>
<evidence type="ECO:0000313" key="8">
    <source>
        <dbReference type="EMBL" id="WQG92376.1"/>
    </source>
</evidence>
<dbReference type="PROSITE" id="PS50995">
    <property type="entry name" value="HTH_MARR_2"/>
    <property type="match status" value="1"/>
</dbReference>
<proteinExistence type="predicted"/>
<sequence>MSLLKLENQVCFPLYAASRQITALYRPLLEELGLTYPQYLVMMVLWEHSVMTVKELGELLFLDSGTLTPLLKRLEEKGLVKRARDEQDERVVNIALTAPGKKMEKSAEKIPAQLACEMDMSEKELKQLRTTLHKLLQKVGHI</sequence>
<dbReference type="GO" id="GO:0003677">
    <property type="term" value="F:DNA binding"/>
    <property type="evidence" value="ECO:0007669"/>
    <property type="project" value="UniProtKB-KW"/>
</dbReference>
<comment type="subcellular location">
    <subcellularLocation>
        <location evidence="1">Cytoplasm</location>
    </subcellularLocation>
</comment>
<keyword evidence="4 7" id="KW-0238">DNA-binding</keyword>
<dbReference type="GO" id="GO:0006950">
    <property type="term" value="P:response to stress"/>
    <property type="evidence" value="ECO:0007669"/>
    <property type="project" value="TreeGrafter"/>
</dbReference>
<keyword evidence="3" id="KW-0805">Transcription regulation</keyword>
<evidence type="ECO:0000256" key="3">
    <source>
        <dbReference type="ARBA" id="ARBA00023015"/>
    </source>
</evidence>
<dbReference type="PRINTS" id="PR00598">
    <property type="entry name" value="HTHMARR"/>
</dbReference>
<dbReference type="PANTHER" id="PTHR33164:SF5">
    <property type="entry name" value="ORGANIC HYDROPEROXIDE RESISTANCE TRANSCRIPTIONAL REGULATOR"/>
    <property type="match status" value="1"/>
</dbReference>
<dbReference type="EMBL" id="FPIZ01000009">
    <property type="protein sequence ID" value="SFW64619.1"/>
    <property type="molecule type" value="Genomic_DNA"/>
</dbReference>
<dbReference type="PANTHER" id="PTHR33164">
    <property type="entry name" value="TRANSCRIPTIONAL REGULATOR, MARR FAMILY"/>
    <property type="match status" value="1"/>
</dbReference>
<accession>A0A1K1QYC5</accession>
<evidence type="ECO:0000256" key="2">
    <source>
        <dbReference type="ARBA" id="ARBA00022490"/>
    </source>
</evidence>
<evidence type="ECO:0000256" key="5">
    <source>
        <dbReference type="ARBA" id="ARBA00023163"/>
    </source>
</evidence>
<dbReference type="Gene3D" id="1.10.10.10">
    <property type="entry name" value="Winged helix-like DNA-binding domain superfamily/Winged helix DNA-binding domain"/>
    <property type="match status" value="1"/>
</dbReference>
<dbReference type="GO" id="GO:0003700">
    <property type="term" value="F:DNA-binding transcription factor activity"/>
    <property type="evidence" value="ECO:0007669"/>
    <property type="project" value="InterPro"/>
</dbReference>
<dbReference type="RefSeq" id="WP_072362134.1">
    <property type="nucleotide sequence ID" value="NZ_CBHWAX010000096.1"/>
</dbReference>
<evidence type="ECO:0000256" key="1">
    <source>
        <dbReference type="ARBA" id="ARBA00004496"/>
    </source>
</evidence>
<dbReference type="OrthoDB" id="9806864at2"/>
<dbReference type="AlphaFoldDB" id="A0A1K1QYC5"/>
<keyword evidence="2" id="KW-0963">Cytoplasm</keyword>
<dbReference type="Proteomes" id="UP001326715">
    <property type="component" value="Chromosome"/>
</dbReference>
<protein>
    <submittedName>
        <fullName evidence="7">DNA-binding transcriptional regulator, MarR family</fullName>
    </submittedName>
    <submittedName>
        <fullName evidence="8">MarR family transcriptional regulator</fullName>
    </submittedName>
</protein>
<name>A0A1K1QYC5_9BACT</name>
<feature type="domain" description="HTH marR-type" evidence="6">
    <location>
        <begin position="7"/>
        <end position="137"/>
    </location>
</feature>
<dbReference type="InterPro" id="IPR036390">
    <property type="entry name" value="WH_DNA-bd_sf"/>
</dbReference>
<evidence type="ECO:0000259" key="6">
    <source>
        <dbReference type="PROSITE" id="PS50995"/>
    </source>
</evidence>
<dbReference type="Proteomes" id="UP000183788">
    <property type="component" value="Unassembled WGS sequence"/>
</dbReference>
<keyword evidence="5" id="KW-0804">Transcription</keyword>
<dbReference type="STRING" id="1004.SAMN05661012_03192"/>
<organism evidence="7 9">
    <name type="scientific">Chitinophaga sancti</name>
    <dbReference type="NCBI Taxonomy" id="1004"/>
    <lineage>
        <taxon>Bacteria</taxon>
        <taxon>Pseudomonadati</taxon>
        <taxon>Bacteroidota</taxon>
        <taxon>Chitinophagia</taxon>
        <taxon>Chitinophagales</taxon>
        <taxon>Chitinophagaceae</taxon>
        <taxon>Chitinophaga</taxon>
    </lineage>
</organism>
<dbReference type="InterPro" id="IPR055166">
    <property type="entry name" value="Transc_reg_Sar_Rot_HTH"/>
</dbReference>
<dbReference type="SUPFAM" id="SSF46785">
    <property type="entry name" value="Winged helix' DNA-binding domain"/>
    <property type="match status" value="1"/>
</dbReference>
<evidence type="ECO:0000313" key="7">
    <source>
        <dbReference type="EMBL" id="SFW64619.1"/>
    </source>
</evidence>
<dbReference type="GO" id="GO:0005737">
    <property type="term" value="C:cytoplasm"/>
    <property type="evidence" value="ECO:0007669"/>
    <property type="project" value="UniProtKB-SubCell"/>
</dbReference>
<reference evidence="8 10" key="2">
    <citation type="submission" date="2023-11" db="EMBL/GenBank/DDBJ databases">
        <title>MicrobeMod: A computational toolkit for identifying prokaryotic methylation and restriction-modification with nanopore sequencing.</title>
        <authorList>
            <person name="Crits-Christoph A."/>
            <person name="Kang S.C."/>
            <person name="Lee H."/>
            <person name="Ostrov N."/>
        </authorList>
    </citation>
    <scope>NUCLEOTIDE SEQUENCE [LARGE SCALE GENOMIC DNA]</scope>
    <source>
        <strain evidence="8 10">ATCC 23090</strain>
    </source>
</reference>
<dbReference type="EMBL" id="CP140154">
    <property type="protein sequence ID" value="WQG92376.1"/>
    <property type="molecule type" value="Genomic_DNA"/>
</dbReference>
<gene>
    <name evidence="7" type="ORF">SAMN05661012_03192</name>
    <name evidence="8" type="ORF">SR876_12745</name>
</gene>
<keyword evidence="10" id="KW-1185">Reference proteome</keyword>
<dbReference type="FunFam" id="1.10.10.10:FF:000163">
    <property type="entry name" value="MarR family transcriptional regulator"/>
    <property type="match status" value="1"/>
</dbReference>
<dbReference type="InterPro" id="IPR039422">
    <property type="entry name" value="MarR/SlyA-like"/>
</dbReference>
<dbReference type="SMART" id="SM00347">
    <property type="entry name" value="HTH_MARR"/>
    <property type="match status" value="1"/>
</dbReference>
<dbReference type="InterPro" id="IPR000835">
    <property type="entry name" value="HTH_MarR-typ"/>
</dbReference>
<evidence type="ECO:0000256" key="4">
    <source>
        <dbReference type="ARBA" id="ARBA00023125"/>
    </source>
</evidence>
<dbReference type="InterPro" id="IPR036388">
    <property type="entry name" value="WH-like_DNA-bd_sf"/>
</dbReference>